<organism evidence="2 3">
    <name type="scientific">Prorocentrum cordatum</name>
    <dbReference type="NCBI Taxonomy" id="2364126"/>
    <lineage>
        <taxon>Eukaryota</taxon>
        <taxon>Sar</taxon>
        <taxon>Alveolata</taxon>
        <taxon>Dinophyceae</taxon>
        <taxon>Prorocentrales</taxon>
        <taxon>Prorocentraceae</taxon>
        <taxon>Prorocentrum</taxon>
    </lineage>
</organism>
<name>A0ABN9QHB6_9DINO</name>
<gene>
    <name evidence="2" type="ORF">PCOR1329_LOCUS11039</name>
</gene>
<keyword evidence="1" id="KW-0472">Membrane</keyword>
<evidence type="ECO:0000313" key="3">
    <source>
        <dbReference type="Proteomes" id="UP001189429"/>
    </source>
</evidence>
<keyword evidence="3" id="KW-1185">Reference proteome</keyword>
<keyword evidence="1" id="KW-1133">Transmembrane helix</keyword>
<feature type="transmembrane region" description="Helical" evidence="1">
    <location>
        <begin position="66"/>
        <end position="84"/>
    </location>
</feature>
<reference evidence="2" key="1">
    <citation type="submission" date="2023-10" db="EMBL/GenBank/DDBJ databases">
        <authorList>
            <person name="Chen Y."/>
            <person name="Shah S."/>
            <person name="Dougan E. K."/>
            <person name="Thang M."/>
            <person name="Chan C."/>
        </authorList>
    </citation>
    <scope>NUCLEOTIDE SEQUENCE [LARGE SCALE GENOMIC DNA]</scope>
</reference>
<proteinExistence type="predicted"/>
<comment type="caution">
    <text evidence="2">The sequence shown here is derived from an EMBL/GenBank/DDBJ whole genome shotgun (WGS) entry which is preliminary data.</text>
</comment>
<keyword evidence="1" id="KW-0812">Transmembrane</keyword>
<dbReference type="Proteomes" id="UP001189429">
    <property type="component" value="Unassembled WGS sequence"/>
</dbReference>
<dbReference type="EMBL" id="CAUYUJ010003165">
    <property type="protein sequence ID" value="CAK0804131.1"/>
    <property type="molecule type" value="Genomic_DNA"/>
</dbReference>
<sequence>MWSYKFVGTFGLGCLLSYKAWKFFGIGELIDDSLNALRSASETAERVTDTYDNFAERWEEGGFDSMILGGLAVAFVAMLVYSLGGCDMKKKRFNGEGFVTDSDSEGLVDLGTAASDTDDDDGLMRHPGMRMLLEQQAELQSQIARLSAKKTSDSSDEGDTRFTAAQEDESVKMGIDKLMARLMAHEKQVSDDQGGAGGAVRGKVVSSLDGLSASAVKNFVSQGQPGKSVDHYIQELEQEARDPRTAMLSQLKQYETADWSIGPSQSRIAPMVLARMYKFGTSAKFQVQQYVRSKELESCHAASEMALMAAILDRMLNADQDMVNSQAVEVICRRLYGLFRAFEYVKKQSDWKQPRGEGGKRWKSKVRRELADEYDAVALESDGWAIADADEEVRKRLERKALFNKYLDKAFPDGGKASAERRRLCFVLFKYLFKFVILVTVLSDLFCGFGVGSDLEEESSSADIGLTIRRVNRSVNAISCMHRGVLDGREVARGLWSRWRARASWGSLADGAPVLKQLASRAVGWYQAKEKEGAAAGPQRGDMCPMKVSEVPLPPPGSVPIPIETMSPSSRPCPREPIRTMVLGDHEVDWAACDVIKPRSDPSLKQKQVKLELLERLAESGMLGMCDEVVEEVKVFTVLKKIDEKTGQRSSRLIWDMRRSNMRFRSPPWVAMGSAAALCGVDLSSSVRGGLEVTSFVGDVPDFFNNLLLPEGLWGYFGFEGVSGEELRAHLPKRGRQGRVEQLGGGVRVCLRALPMGFAWAVFFAHSALQDVMEGEGGLSVAGRVQHGVPPPQFYRESLLHWIFIDDYAGFRLEPKDVAVEELQVKKDGARARLALEAVGLSAHKEDVGRGLERSLGVTLDADSKVLQVVEEKIRVAVLTTEALLKQDRAVPTAVESLMGVWAWIFTCTRGAMSVPHNVYRWIQEYRGEQEAPLLGEVLDEFFVM</sequence>
<evidence type="ECO:0000256" key="1">
    <source>
        <dbReference type="SAM" id="Phobius"/>
    </source>
</evidence>
<feature type="transmembrane region" description="Helical" evidence="1">
    <location>
        <begin position="431"/>
        <end position="451"/>
    </location>
</feature>
<feature type="non-terminal residue" evidence="2">
    <location>
        <position position="945"/>
    </location>
</feature>
<protein>
    <submittedName>
        <fullName evidence="2">Uncharacterized protein</fullName>
    </submittedName>
</protein>
<evidence type="ECO:0000313" key="2">
    <source>
        <dbReference type="EMBL" id="CAK0804131.1"/>
    </source>
</evidence>
<accession>A0ABN9QHB6</accession>